<reference evidence="2" key="1">
    <citation type="submission" date="2017-04" db="EMBL/GenBank/DDBJ databases">
        <title>Genome evolution of the luminous symbionts of deep sea anglerfish.</title>
        <authorList>
            <person name="Hendry T.A."/>
        </authorList>
    </citation>
    <scope>NUCLEOTIDE SEQUENCE [LARGE SCALE GENOMIC DNA]</scope>
</reference>
<organism evidence="1 2">
    <name type="scientific">Candidatus Enterovibrio escicola</name>
    <dbReference type="NCBI Taxonomy" id="1927127"/>
    <lineage>
        <taxon>Bacteria</taxon>
        <taxon>Pseudomonadati</taxon>
        <taxon>Pseudomonadota</taxon>
        <taxon>Gammaproteobacteria</taxon>
        <taxon>Vibrionales</taxon>
        <taxon>Vibrionaceae</taxon>
        <taxon>Enterovibrio</taxon>
    </lineage>
</organism>
<evidence type="ECO:0000313" key="1">
    <source>
        <dbReference type="EMBL" id="PCS21799.1"/>
    </source>
</evidence>
<dbReference type="AlphaFoldDB" id="A0A2A5T0V1"/>
<name>A0A2A5T0V1_9GAMM</name>
<gene>
    <name evidence="1" type="ORF">BTN49_2620</name>
</gene>
<evidence type="ECO:0000313" key="2">
    <source>
        <dbReference type="Proteomes" id="UP000219020"/>
    </source>
</evidence>
<protein>
    <submittedName>
        <fullName evidence="1">Uncharacterized protein</fullName>
    </submittedName>
</protein>
<sequence>MGNNNNVTELHKLGNPLNELLKQGAQQLFVQDIEAEVQS</sequence>
<keyword evidence="2" id="KW-1185">Reference proteome</keyword>
<dbReference type="Proteomes" id="UP000219020">
    <property type="component" value="Unassembled WGS sequence"/>
</dbReference>
<proteinExistence type="predicted"/>
<accession>A0A2A5T0V1</accession>
<dbReference type="EMBL" id="NBYY01000030">
    <property type="protein sequence ID" value="PCS21799.1"/>
    <property type="molecule type" value="Genomic_DNA"/>
</dbReference>
<comment type="caution">
    <text evidence="1">The sequence shown here is derived from an EMBL/GenBank/DDBJ whole genome shotgun (WGS) entry which is preliminary data.</text>
</comment>